<reference evidence="1 2" key="1">
    <citation type="submission" date="2017-07" db="EMBL/GenBank/DDBJ databases">
        <title>First draft Genome Sequence of Nocardia cerradoensis isolated from human infection.</title>
        <authorList>
            <person name="Carrasco G."/>
        </authorList>
    </citation>
    <scope>NUCLEOTIDE SEQUENCE [LARGE SCALE GENOMIC DNA]</scope>
    <source>
        <strain evidence="1 2">CNM20130759</strain>
    </source>
</reference>
<proteinExistence type="predicted"/>
<accession>A0A231H153</accession>
<dbReference type="Proteomes" id="UP000215506">
    <property type="component" value="Unassembled WGS sequence"/>
</dbReference>
<keyword evidence="2" id="KW-1185">Reference proteome</keyword>
<name>A0A231H153_9NOCA</name>
<protein>
    <recommendedName>
        <fullName evidence="3">Protein kinase domain-containing protein</fullName>
    </recommendedName>
</protein>
<organism evidence="1 2">
    <name type="scientific">Nocardia cerradoensis</name>
    <dbReference type="NCBI Taxonomy" id="85688"/>
    <lineage>
        <taxon>Bacteria</taxon>
        <taxon>Bacillati</taxon>
        <taxon>Actinomycetota</taxon>
        <taxon>Actinomycetes</taxon>
        <taxon>Mycobacteriales</taxon>
        <taxon>Nocardiaceae</taxon>
        <taxon>Nocardia</taxon>
    </lineage>
</organism>
<evidence type="ECO:0008006" key="3">
    <source>
        <dbReference type="Google" id="ProtNLM"/>
    </source>
</evidence>
<sequence length="334" mass="36031">MTAARTARHQRISAFLASRSDTELAELVGAGRVISVGVGGGAALVDVDSVPVFTKRIPLTDRELADPGSTANLFDLPMYCQYGIGGPSFNAWRELAANVIVTDAVLAGETQSFPILYHWRVLPGRSPVAAEHADIDTVVTAQGGSPAVRARLEALAAAPCSLVLFCEYIHHPIAAWLRADPAGKAATVERQLSEIVMLLRDRELLHMDGHFGNMRTDTERIYLTDFGLGTSPKFDLSPAERDFAEQHTTHDAAYAAMRLVNWLVTDVCGVPTPPTGGPAARNEYVLRCAAGLIPDDVPPPVAAILAPHAPDAAKMNAFYWRLFDGDLHTKYPDI</sequence>
<dbReference type="RefSeq" id="WP_094026925.1">
    <property type="nucleotide sequence ID" value="NZ_NGAF01000013.1"/>
</dbReference>
<evidence type="ECO:0000313" key="1">
    <source>
        <dbReference type="EMBL" id="OXR42594.1"/>
    </source>
</evidence>
<comment type="caution">
    <text evidence="1">The sequence shown here is derived from an EMBL/GenBank/DDBJ whole genome shotgun (WGS) entry which is preliminary data.</text>
</comment>
<dbReference type="AlphaFoldDB" id="A0A231H153"/>
<gene>
    <name evidence="1" type="ORF">B7C42_05371</name>
</gene>
<evidence type="ECO:0000313" key="2">
    <source>
        <dbReference type="Proteomes" id="UP000215506"/>
    </source>
</evidence>
<dbReference type="EMBL" id="NGAF01000013">
    <property type="protein sequence ID" value="OXR42594.1"/>
    <property type="molecule type" value="Genomic_DNA"/>
</dbReference>